<feature type="coiled-coil region" evidence="1">
    <location>
        <begin position="375"/>
        <end position="416"/>
    </location>
</feature>
<dbReference type="RefSeq" id="WP_309573870.1">
    <property type="nucleotide sequence ID" value="NZ_CP119875.1"/>
</dbReference>
<dbReference type="Pfam" id="PF13884">
    <property type="entry name" value="Peptidase_S74"/>
    <property type="match status" value="1"/>
</dbReference>
<dbReference type="InterPro" id="IPR030392">
    <property type="entry name" value="S74_ICA"/>
</dbReference>
<proteinExistence type="predicted"/>
<keyword evidence="1" id="KW-0175">Coiled coil</keyword>
<dbReference type="InterPro" id="IPR007119">
    <property type="entry name" value="Phage_tail_spike_N"/>
</dbReference>
<dbReference type="PANTHER" id="PTHR45615">
    <property type="entry name" value="MYOSIN HEAVY CHAIN, NON-MUSCLE"/>
    <property type="match status" value="1"/>
</dbReference>
<dbReference type="Gene3D" id="1.20.5.1070">
    <property type="entry name" value="Head and neck region of the ectodomain of NDV fusion glycoprotein"/>
    <property type="match status" value="1"/>
</dbReference>
<dbReference type="PROSITE" id="PS51688">
    <property type="entry name" value="ICA"/>
    <property type="match status" value="1"/>
</dbReference>
<feature type="domain" description="Peptidase S74" evidence="2">
    <location>
        <begin position="1486"/>
        <end position="1591"/>
    </location>
</feature>
<reference evidence="3 4" key="1">
    <citation type="submission" date="2023-03" db="EMBL/GenBank/DDBJ databases">
        <title>Plant growth-promoting bacteria for biocontrol of bacterial wilt in tomato.</title>
        <authorList>
            <person name="Song J."/>
            <person name="Jin Y.J."/>
        </authorList>
    </citation>
    <scope>NUCLEOTIDE SEQUENCE [LARGE SCALE GENOMIC DNA]</scope>
    <source>
        <strain evidence="3 4">T36S-23</strain>
    </source>
</reference>
<feature type="coiled-coil region" evidence="1">
    <location>
        <begin position="1577"/>
        <end position="1611"/>
    </location>
</feature>
<gene>
    <name evidence="3" type="ORF">P3F89_09215</name>
</gene>
<organism evidence="3 4">
    <name type="scientific">Bacillus tropicus</name>
    <dbReference type="NCBI Taxonomy" id="2026188"/>
    <lineage>
        <taxon>Bacteria</taxon>
        <taxon>Bacillati</taxon>
        <taxon>Bacillota</taxon>
        <taxon>Bacilli</taxon>
        <taxon>Bacillales</taxon>
        <taxon>Bacillaceae</taxon>
        <taxon>Bacillus</taxon>
        <taxon>Bacillus cereus group</taxon>
    </lineage>
</organism>
<accession>A0ABD7ZW09</accession>
<dbReference type="NCBIfam" id="TIGR01665">
    <property type="entry name" value="put_anti_recept"/>
    <property type="match status" value="1"/>
</dbReference>
<dbReference type="Proteomes" id="UP001260090">
    <property type="component" value="Chromosome"/>
</dbReference>
<sequence length="1624" mass="182020">MRTPSGELHVVDFKTEQIVASIQPADYWGDKRHWEIKNNIDTLEFIVFDNTRHSSTLMQQNLVLKEVRDGRIVPYVITEIEKNSDDRSVTTYASGEWIQLAKAGIIPPQKLEGKTVIEMVDIALAGTKWQKGNLEYASFRSMTIDEFIDPLSFLKKIASLFELEIQYRAEVVGSQVVGRYVDMIKKRGQETGKEITLGKDLLGIKRIENSQNICTALLGFVKKEGGEFITITEINKGVPYLVDNDAFQRWNEKGQHKFGFYSPETENDDMDAKRLMTLMNTELKKRVNSSVFYEVEAQSIGRVFGLAHELINEGDTIRVKDTGFTPKLYLEARAIAGDESFKNPLQDKYVFGDYHEIVDPNDELRKIYNRILSSLGNKQEMIDQLDKLVKEANETASNAKKESEAAKTLAEKVQENIKNNTVEIIESKYPPTTGLKPYKTLWRDISNGKPGILKIWTGTAWESVVPDVESVKKETLEQVSKDIESTKTELNQKVQSVEGKAQEIAGQIVDVQKQVNGKVDQTWINTQLKDKADKSGVYTKDEIKDGFIGKQVYETDKQGNLQKFQDINTSIGQTNEAITQKAEKSELKTLSNNVVEVTKTVNETKQMAEGTKESLSQVTSKFDNAKVAGRNVITNSNFATGDATGWTIWDKQSGNGVVEQAADIPEFAYCGKLTRTNNIADLWFMRDIKVTPGQYIISAFFKSSNLTMAIGVRDGSTSPTYKIVELPKDLSDGKWHHFKLEVEFTTSEARVYFGTRKNKETTGEVFITGTKLAEGTVFSTWSPAPEDQLTNSEFTKKAVEIEKNINGVTTSVSNIQNEQGKLTERVTKSEQTADEFKISIESLTKKDTEISNKLNTVESNVEGTKKTISDVQQTTNDLKKKTTEIEEKAGKITEKLTSLETREINVRNYVINSDFSNGTNSWIGITNATLFKFVDVNISEASAIKKGLQITSNKAFVYQKLPTDVFKKKKGIASCYINVLSFTPGTDYPRLYMRFTYDQNGTEKQYYAILKQQEVTNGWIRISIPFDTTGYTGELKEVRVNIATADTTTIDATFTGIMVTFGDLIESWNLAPEDGVTQGIFQSKTTEIEKSVDGVKTTVTNVQNSQAGFEKRMSNVEQTVTGLSSTVSNLNNVVSDQGKKLTEANTKLEQQATAINAKVELKQVEDYVAGFKIPELKQTVNQNKQDLLDELANKLATEQFNQKMTLVDNRLTINEQGINAAAKKTEVYTKTQADGQFATDSYVRDMESRLQLTEKGVSISVKENDVIAAINMSKENIRLNAARIDLVGKVNAEWIKAGMLSGCQVRTSNTDNYVSLDDQFIRLYEKGVARSFLGHYRRTDGSVQPTFILGTDEKTSAPAGALFMSQAGAGWSGAYASIGISDSIVDGTVQKSVYWELQRNGLSVLNANDYHVFYAGNGSWYFRRGKPGLYHTSLVVEDNSTESDLRLPNVTIRNSRASGYTGVIQLKSSVTQNGWGAVQGNFMTPSLREYKSNIRDISFSALEKIRSLKIRQFNYKNAVNELYQMREERNPNDPPLTTEDIKTYYGLIVDECDEMFVDESGKGIHLYSYASIAMKALQEVDTTVQEQEVEIANLKSQVASQEDRIARLEELLLQQLINKKPEQP</sequence>
<evidence type="ECO:0000256" key="1">
    <source>
        <dbReference type="SAM" id="Coils"/>
    </source>
</evidence>
<evidence type="ECO:0000313" key="4">
    <source>
        <dbReference type="Proteomes" id="UP001260090"/>
    </source>
</evidence>
<dbReference type="EMBL" id="CP119875">
    <property type="protein sequence ID" value="WMY17201.1"/>
    <property type="molecule type" value="Genomic_DNA"/>
</dbReference>
<dbReference type="Gene3D" id="2.60.120.260">
    <property type="entry name" value="Galactose-binding domain-like"/>
    <property type="match status" value="2"/>
</dbReference>
<evidence type="ECO:0000259" key="2">
    <source>
        <dbReference type="PROSITE" id="PS51688"/>
    </source>
</evidence>
<name>A0ABD7ZW09_9BACI</name>
<dbReference type="PANTHER" id="PTHR45615:SF40">
    <property type="entry name" value="MYOSIN HEAVY CHAIN, NON-MUSCLE"/>
    <property type="match status" value="1"/>
</dbReference>
<dbReference type="GeneID" id="93007475"/>
<protein>
    <submittedName>
        <fullName evidence="3">Phage tail spike protein</fullName>
    </submittedName>
</protein>
<evidence type="ECO:0000313" key="3">
    <source>
        <dbReference type="EMBL" id="WMY17201.1"/>
    </source>
</evidence>
<dbReference type="SUPFAM" id="SSF57997">
    <property type="entry name" value="Tropomyosin"/>
    <property type="match status" value="1"/>
</dbReference>